<feature type="compositionally biased region" description="Low complexity" evidence="1">
    <location>
        <begin position="94"/>
        <end position="108"/>
    </location>
</feature>
<reference evidence="2" key="1">
    <citation type="submission" date="2021-02" db="EMBL/GenBank/DDBJ databases">
        <authorList>
            <person name="Nowell W R."/>
        </authorList>
    </citation>
    <scope>NUCLEOTIDE SEQUENCE</scope>
</reference>
<accession>A0A816HVF4</accession>
<sequence>RRSGKEVERLLSMFDKCTIYTVYNRDDYSQISTPPNELNINRIYPWKQPASLSSSLNDYNNNSTNILLTTINNYSLNQPQIPFSSSPQHRQNPSPSSSVDGTSSCSISPKPFTSATATTTSKRVSLAKHFNIFRLNSRSASNSSTNTLK</sequence>
<dbReference type="EMBL" id="CAJNOR010020610">
    <property type="protein sequence ID" value="CAF1690673.1"/>
    <property type="molecule type" value="Genomic_DNA"/>
</dbReference>
<feature type="compositionally biased region" description="Polar residues" evidence="1">
    <location>
        <begin position="78"/>
        <end position="93"/>
    </location>
</feature>
<feature type="region of interest" description="Disordered" evidence="1">
    <location>
        <begin position="78"/>
        <end position="119"/>
    </location>
</feature>
<dbReference type="Proteomes" id="UP000663828">
    <property type="component" value="Unassembled WGS sequence"/>
</dbReference>
<keyword evidence="3" id="KW-1185">Reference proteome</keyword>
<evidence type="ECO:0000313" key="2">
    <source>
        <dbReference type="EMBL" id="CAF1690673.1"/>
    </source>
</evidence>
<feature type="non-terminal residue" evidence="2">
    <location>
        <position position="1"/>
    </location>
</feature>
<organism evidence="2 3">
    <name type="scientific">Adineta ricciae</name>
    <name type="common">Rotifer</name>
    <dbReference type="NCBI Taxonomy" id="249248"/>
    <lineage>
        <taxon>Eukaryota</taxon>
        <taxon>Metazoa</taxon>
        <taxon>Spiralia</taxon>
        <taxon>Gnathifera</taxon>
        <taxon>Rotifera</taxon>
        <taxon>Eurotatoria</taxon>
        <taxon>Bdelloidea</taxon>
        <taxon>Adinetida</taxon>
        <taxon>Adinetidae</taxon>
        <taxon>Adineta</taxon>
    </lineage>
</organism>
<comment type="caution">
    <text evidence="2">The sequence shown here is derived from an EMBL/GenBank/DDBJ whole genome shotgun (WGS) entry which is preliminary data.</text>
</comment>
<gene>
    <name evidence="2" type="ORF">XAT740_LOCUS63841</name>
</gene>
<name>A0A816HVF4_ADIRI</name>
<proteinExistence type="predicted"/>
<evidence type="ECO:0000313" key="3">
    <source>
        <dbReference type="Proteomes" id="UP000663828"/>
    </source>
</evidence>
<dbReference type="AlphaFoldDB" id="A0A816HVF4"/>
<evidence type="ECO:0000256" key="1">
    <source>
        <dbReference type="SAM" id="MobiDB-lite"/>
    </source>
</evidence>
<protein>
    <submittedName>
        <fullName evidence="2">Uncharacterized protein</fullName>
    </submittedName>
</protein>